<dbReference type="RefSeq" id="WP_126698238.1">
    <property type="nucleotide sequence ID" value="NZ_RWKW01000013.1"/>
</dbReference>
<dbReference type="GO" id="GO:0016874">
    <property type="term" value="F:ligase activity"/>
    <property type="evidence" value="ECO:0007669"/>
    <property type="project" value="UniProtKB-KW"/>
</dbReference>
<evidence type="ECO:0000256" key="3">
    <source>
        <dbReference type="ARBA" id="ARBA00022832"/>
    </source>
</evidence>
<dbReference type="SUPFAM" id="SSF56801">
    <property type="entry name" value="Acetyl-CoA synthetase-like"/>
    <property type="match status" value="1"/>
</dbReference>
<evidence type="ECO:0000313" key="10">
    <source>
        <dbReference type="EMBL" id="RST87648.1"/>
    </source>
</evidence>
<evidence type="ECO:0000259" key="9">
    <source>
        <dbReference type="Pfam" id="PF13193"/>
    </source>
</evidence>
<keyword evidence="2 10" id="KW-0436">Ligase</keyword>
<proteinExistence type="inferred from homology"/>
<dbReference type="InterPro" id="IPR020845">
    <property type="entry name" value="AMP-binding_CS"/>
</dbReference>
<dbReference type="Gene3D" id="3.30.300.30">
    <property type="match status" value="1"/>
</dbReference>
<evidence type="ECO:0000313" key="11">
    <source>
        <dbReference type="Proteomes" id="UP000278398"/>
    </source>
</evidence>
<dbReference type="InterPro" id="IPR025110">
    <property type="entry name" value="AMP-bd_C"/>
</dbReference>
<evidence type="ECO:0000259" key="8">
    <source>
        <dbReference type="Pfam" id="PF00501"/>
    </source>
</evidence>
<dbReference type="CDD" id="cd12119">
    <property type="entry name" value="ttLC_FACS_AlkK_like"/>
    <property type="match status" value="1"/>
</dbReference>
<dbReference type="Gene3D" id="3.40.50.12780">
    <property type="entry name" value="N-terminal domain of ligase-like"/>
    <property type="match status" value="1"/>
</dbReference>
<dbReference type="PANTHER" id="PTHR43859">
    <property type="entry name" value="ACYL-ACTIVATING ENZYME"/>
    <property type="match status" value="1"/>
</dbReference>
<evidence type="ECO:0000256" key="5">
    <source>
        <dbReference type="ARBA" id="ARBA00051915"/>
    </source>
</evidence>
<dbReference type="InterPro" id="IPR045851">
    <property type="entry name" value="AMP-bd_C_sf"/>
</dbReference>
<comment type="similarity">
    <text evidence="1">Belongs to the ATP-dependent AMP-binding enzyme family.</text>
</comment>
<dbReference type="InterPro" id="IPR000873">
    <property type="entry name" value="AMP-dep_synth/lig_dom"/>
</dbReference>
<dbReference type="Pfam" id="PF13193">
    <property type="entry name" value="AMP-binding_C"/>
    <property type="match status" value="1"/>
</dbReference>
<dbReference type="EMBL" id="RWKW01000013">
    <property type="protein sequence ID" value="RST87648.1"/>
    <property type="molecule type" value="Genomic_DNA"/>
</dbReference>
<keyword evidence="3" id="KW-0276">Fatty acid metabolism</keyword>
<sequence length="543" mass="59330">MLGLMQDRQLLISSLIEHAARYHPDVEIVSRTCEGPIVRTTWAEVRSRAARLSKALLRMGIKPGDRVATLAWNTHRHLELYFAVSGIGAVLHTVNPRLFPEQIDYILNHAESRVLFFDVTFGALAKDLRAKLGKVERFVAMTDAAHLTDDLIGCEAYEDLVATEDDVFEWPQFDERTASSLCYTSGTTGNPKGVLYSHRSTVLHSFTACAADGLRLSSADSVLLAVPLFHVNAWGIPYAAAMCGAKLVLPGPQLDGRSLFDIAVAEACNFSLGVPTVWLGFFKHVDDTPGIDLSQLQLERVVIGGSAAPRAIIERFQRDFGVFVIHAWGMSETSPLATIGNLLPKHRTASPDDKIAVQTKQGRAIYGVELRIRGEDGDALAHDGAVAGDLLVRGPWVASGYFRGEGGDVLDAEGWFATGDVAKIDADGYVQLTDRSKDVIKSGGEWISSIDLENAAMAHPGVAEAAVIGVHHPKWQERPLMIVVPKAGPAPTREELLDFLAGRVAKWWLPDDIAFVDTLPHTATGKLQKTKLREQFRDHRLPS</sequence>
<keyword evidence="4" id="KW-0443">Lipid metabolism</keyword>
<dbReference type="InterPro" id="IPR042099">
    <property type="entry name" value="ANL_N_sf"/>
</dbReference>
<dbReference type="NCBIfam" id="NF004837">
    <property type="entry name" value="PRK06187.1"/>
    <property type="match status" value="1"/>
</dbReference>
<evidence type="ECO:0000256" key="4">
    <source>
        <dbReference type="ARBA" id="ARBA00023098"/>
    </source>
</evidence>
<reference evidence="10 11" key="1">
    <citation type="submission" date="2018-12" db="EMBL/GenBank/DDBJ databases">
        <title>Mesorhizobium carbonis sp. nov., isolated from coal mine water.</title>
        <authorList>
            <person name="Xin W."/>
            <person name="Xu Z."/>
            <person name="Xiang F."/>
            <person name="Zhang J."/>
            <person name="Xi L."/>
            <person name="Liu J."/>
        </authorList>
    </citation>
    <scope>NUCLEOTIDE SEQUENCE [LARGE SCALE GENOMIC DNA]</scope>
    <source>
        <strain evidence="10 11">B2.3</strain>
    </source>
</reference>
<dbReference type="GO" id="GO:0006631">
    <property type="term" value="P:fatty acid metabolic process"/>
    <property type="evidence" value="ECO:0007669"/>
    <property type="project" value="UniProtKB-KW"/>
</dbReference>
<comment type="catalytic activity">
    <reaction evidence="5">
        <text>3-(methylsulfanyl)propanoate + ATP + CoA = 3-(methylsulfanyl)propanoyl-CoA + AMP + diphosphate</text>
        <dbReference type="Rhea" id="RHEA:43052"/>
        <dbReference type="ChEBI" id="CHEBI:30616"/>
        <dbReference type="ChEBI" id="CHEBI:33019"/>
        <dbReference type="ChEBI" id="CHEBI:49016"/>
        <dbReference type="ChEBI" id="CHEBI:57287"/>
        <dbReference type="ChEBI" id="CHEBI:82815"/>
        <dbReference type="ChEBI" id="CHEBI:456215"/>
        <dbReference type="EC" id="6.2.1.44"/>
    </reaction>
    <physiologicalReaction direction="left-to-right" evidence="5">
        <dbReference type="Rhea" id="RHEA:43053"/>
    </physiologicalReaction>
</comment>
<protein>
    <recommendedName>
        <fullName evidence="7">3-methylmercaptopropionyl-CoA ligase</fullName>
        <ecNumber evidence="6">6.2.1.44</ecNumber>
    </recommendedName>
</protein>
<keyword evidence="11" id="KW-1185">Reference proteome</keyword>
<dbReference type="Pfam" id="PF00501">
    <property type="entry name" value="AMP-binding"/>
    <property type="match status" value="1"/>
</dbReference>
<accession>A0A3S0AAY4</accession>
<evidence type="ECO:0000256" key="1">
    <source>
        <dbReference type="ARBA" id="ARBA00006432"/>
    </source>
</evidence>
<feature type="domain" description="AMP-binding enzyme C-terminal" evidence="9">
    <location>
        <begin position="452"/>
        <end position="526"/>
    </location>
</feature>
<name>A0A3S0AAY4_9HYPH</name>
<dbReference type="AlphaFoldDB" id="A0A3S0AAY4"/>
<dbReference type="Proteomes" id="UP000278398">
    <property type="component" value="Unassembled WGS sequence"/>
</dbReference>
<organism evidence="10 11">
    <name type="scientific">Aquibium carbonis</name>
    <dbReference type="NCBI Taxonomy" id="2495581"/>
    <lineage>
        <taxon>Bacteria</taxon>
        <taxon>Pseudomonadati</taxon>
        <taxon>Pseudomonadota</taxon>
        <taxon>Alphaproteobacteria</taxon>
        <taxon>Hyphomicrobiales</taxon>
        <taxon>Phyllobacteriaceae</taxon>
        <taxon>Aquibium</taxon>
    </lineage>
</organism>
<evidence type="ECO:0000256" key="7">
    <source>
        <dbReference type="ARBA" id="ARBA00067668"/>
    </source>
</evidence>
<evidence type="ECO:0000256" key="2">
    <source>
        <dbReference type="ARBA" id="ARBA00022598"/>
    </source>
</evidence>
<comment type="caution">
    <text evidence="10">The sequence shown here is derived from an EMBL/GenBank/DDBJ whole genome shotgun (WGS) entry which is preliminary data.</text>
</comment>
<gene>
    <name evidence="10" type="ORF">EJC49_04325</name>
</gene>
<feature type="domain" description="AMP-dependent synthetase/ligase" evidence="8">
    <location>
        <begin position="17"/>
        <end position="402"/>
    </location>
</feature>
<dbReference type="PROSITE" id="PS00455">
    <property type="entry name" value="AMP_BINDING"/>
    <property type="match status" value="1"/>
</dbReference>
<dbReference type="OrthoDB" id="9803968at2"/>
<dbReference type="PANTHER" id="PTHR43859:SF4">
    <property type="entry name" value="BUTANOATE--COA LIGASE AAE1-RELATED"/>
    <property type="match status" value="1"/>
</dbReference>
<dbReference type="FunFam" id="3.30.300.30:FF:000008">
    <property type="entry name" value="2,3-dihydroxybenzoate-AMP ligase"/>
    <property type="match status" value="1"/>
</dbReference>
<evidence type="ECO:0000256" key="6">
    <source>
        <dbReference type="ARBA" id="ARBA00066616"/>
    </source>
</evidence>
<dbReference type="EC" id="6.2.1.44" evidence="6"/>